<organism evidence="8 9">
    <name type="scientific">Aquimarina rubra</name>
    <dbReference type="NCBI Taxonomy" id="1920033"/>
    <lineage>
        <taxon>Bacteria</taxon>
        <taxon>Pseudomonadati</taxon>
        <taxon>Bacteroidota</taxon>
        <taxon>Flavobacteriia</taxon>
        <taxon>Flavobacteriales</taxon>
        <taxon>Flavobacteriaceae</taxon>
        <taxon>Aquimarina</taxon>
    </lineage>
</organism>
<proteinExistence type="inferred from homology"/>
<name>A0ABW5LBC1_9FLAO</name>
<keyword evidence="3" id="KW-0731">Sigma factor</keyword>
<keyword evidence="2" id="KW-0805">Transcription regulation</keyword>
<dbReference type="SUPFAM" id="SSF88659">
    <property type="entry name" value="Sigma3 and sigma4 domains of RNA polymerase sigma factors"/>
    <property type="match status" value="1"/>
</dbReference>
<dbReference type="InterPro" id="IPR013249">
    <property type="entry name" value="RNA_pol_sigma70_r4_t2"/>
</dbReference>
<dbReference type="Pfam" id="PF04542">
    <property type="entry name" value="Sigma70_r2"/>
    <property type="match status" value="1"/>
</dbReference>
<dbReference type="InterPro" id="IPR036388">
    <property type="entry name" value="WH-like_DNA-bd_sf"/>
</dbReference>
<keyword evidence="9" id="KW-1185">Reference proteome</keyword>
<evidence type="ECO:0000313" key="8">
    <source>
        <dbReference type="EMBL" id="MFD2561149.1"/>
    </source>
</evidence>
<dbReference type="SUPFAM" id="SSF88946">
    <property type="entry name" value="Sigma2 domain of RNA polymerase sigma factors"/>
    <property type="match status" value="1"/>
</dbReference>
<evidence type="ECO:0000256" key="2">
    <source>
        <dbReference type="ARBA" id="ARBA00023015"/>
    </source>
</evidence>
<evidence type="ECO:0000256" key="4">
    <source>
        <dbReference type="ARBA" id="ARBA00023125"/>
    </source>
</evidence>
<sequence>MTNTNKTFDSLLVLQCQSGNKKAAAILVKRWHEKLCKQAYWYSKDIEASKDIAQDSWSTILLKIHHLKDPNSFGSWALTIVTRKSYDWLRKNKKELEHLNSYSENLYQDSMGDDTCDKDDRIMIVLKKAIKTLPSDQQMVLHLFYLEGYSVKQIGKIANISTGTVKSRLFTAREKLKLILKSKNHEK</sequence>
<dbReference type="Gene3D" id="1.10.10.10">
    <property type="entry name" value="Winged helix-like DNA-binding domain superfamily/Winged helix DNA-binding domain"/>
    <property type="match status" value="1"/>
</dbReference>
<evidence type="ECO:0000259" key="7">
    <source>
        <dbReference type="Pfam" id="PF08281"/>
    </source>
</evidence>
<dbReference type="Pfam" id="PF08281">
    <property type="entry name" value="Sigma70_r4_2"/>
    <property type="match status" value="1"/>
</dbReference>
<dbReference type="InterPro" id="IPR039425">
    <property type="entry name" value="RNA_pol_sigma-70-like"/>
</dbReference>
<dbReference type="NCBIfam" id="TIGR02937">
    <property type="entry name" value="sigma70-ECF"/>
    <property type="match status" value="1"/>
</dbReference>
<gene>
    <name evidence="8" type="ORF">ACFSR1_00620</name>
</gene>
<evidence type="ECO:0000256" key="3">
    <source>
        <dbReference type="ARBA" id="ARBA00023082"/>
    </source>
</evidence>
<dbReference type="PANTHER" id="PTHR43133">
    <property type="entry name" value="RNA POLYMERASE ECF-TYPE SIGMA FACTO"/>
    <property type="match status" value="1"/>
</dbReference>
<feature type="domain" description="RNA polymerase sigma factor 70 region 4 type 2" evidence="7">
    <location>
        <begin position="126"/>
        <end position="176"/>
    </location>
</feature>
<dbReference type="InterPro" id="IPR014284">
    <property type="entry name" value="RNA_pol_sigma-70_dom"/>
</dbReference>
<accession>A0ABW5LBC1</accession>
<evidence type="ECO:0000313" key="9">
    <source>
        <dbReference type="Proteomes" id="UP001597319"/>
    </source>
</evidence>
<dbReference type="CDD" id="cd06171">
    <property type="entry name" value="Sigma70_r4"/>
    <property type="match status" value="1"/>
</dbReference>
<dbReference type="RefSeq" id="WP_378288603.1">
    <property type="nucleotide sequence ID" value="NZ_JBHULE010000001.1"/>
</dbReference>
<dbReference type="InterPro" id="IPR013324">
    <property type="entry name" value="RNA_pol_sigma_r3/r4-like"/>
</dbReference>
<dbReference type="InterPro" id="IPR013325">
    <property type="entry name" value="RNA_pol_sigma_r2"/>
</dbReference>
<reference evidence="9" key="1">
    <citation type="journal article" date="2019" name="Int. J. Syst. Evol. Microbiol.">
        <title>The Global Catalogue of Microorganisms (GCM) 10K type strain sequencing project: providing services to taxonomists for standard genome sequencing and annotation.</title>
        <authorList>
            <consortium name="The Broad Institute Genomics Platform"/>
            <consortium name="The Broad Institute Genome Sequencing Center for Infectious Disease"/>
            <person name="Wu L."/>
            <person name="Ma J."/>
        </authorList>
    </citation>
    <scope>NUCLEOTIDE SEQUENCE [LARGE SCALE GENOMIC DNA]</scope>
    <source>
        <strain evidence="9">KCTC 52274</strain>
    </source>
</reference>
<evidence type="ECO:0000256" key="5">
    <source>
        <dbReference type="ARBA" id="ARBA00023163"/>
    </source>
</evidence>
<dbReference type="EMBL" id="JBHULE010000001">
    <property type="protein sequence ID" value="MFD2561149.1"/>
    <property type="molecule type" value="Genomic_DNA"/>
</dbReference>
<feature type="domain" description="RNA polymerase sigma-70 region 2" evidence="6">
    <location>
        <begin position="27"/>
        <end position="94"/>
    </location>
</feature>
<protein>
    <submittedName>
        <fullName evidence="8">RNA polymerase sigma factor</fullName>
    </submittedName>
</protein>
<dbReference type="Proteomes" id="UP001597319">
    <property type="component" value="Unassembled WGS sequence"/>
</dbReference>
<dbReference type="InterPro" id="IPR007627">
    <property type="entry name" value="RNA_pol_sigma70_r2"/>
</dbReference>
<comment type="caution">
    <text evidence="8">The sequence shown here is derived from an EMBL/GenBank/DDBJ whole genome shotgun (WGS) entry which is preliminary data.</text>
</comment>
<keyword evidence="5" id="KW-0804">Transcription</keyword>
<dbReference type="Gene3D" id="1.10.1740.10">
    <property type="match status" value="1"/>
</dbReference>
<keyword evidence="4" id="KW-0238">DNA-binding</keyword>
<comment type="similarity">
    <text evidence="1">Belongs to the sigma-70 factor family. ECF subfamily.</text>
</comment>
<evidence type="ECO:0000259" key="6">
    <source>
        <dbReference type="Pfam" id="PF04542"/>
    </source>
</evidence>
<dbReference type="PANTHER" id="PTHR43133:SF8">
    <property type="entry name" value="RNA POLYMERASE SIGMA FACTOR HI_1459-RELATED"/>
    <property type="match status" value="1"/>
</dbReference>
<evidence type="ECO:0000256" key="1">
    <source>
        <dbReference type="ARBA" id="ARBA00010641"/>
    </source>
</evidence>